<dbReference type="PANTHER" id="PTHR46791">
    <property type="entry name" value="EXPRESSED PROTEIN"/>
    <property type="match status" value="1"/>
</dbReference>
<organism evidence="1 2">
    <name type="scientific">Porites evermanni</name>
    <dbReference type="NCBI Taxonomy" id="104178"/>
    <lineage>
        <taxon>Eukaryota</taxon>
        <taxon>Metazoa</taxon>
        <taxon>Cnidaria</taxon>
        <taxon>Anthozoa</taxon>
        <taxon>Hexacorallia</taxon>
        <taxon>Scleractinia</taxon>
        <taxon>Fungiina</taxon>
        <taxon>Poritidae</taxon>
        <taxon>Porites</taxon>
    </lineage>
</organism>
<reference evidence="1 2" key="1">
    <citation type="submission" date="2022-05" db="EMBL/GenBank/DDBJ databases">
        <authorList>
            <consortium name="Genoscope - CEA"/>
            <person name="William W."/>
        </authorList>
    </citation>
    <scope>NUCLEOTIDE SEQUENCE [LARGE SCALE GENOMIC DNA]</scope>
</reference>
<keyword evidence="2" id="KW-1185">Reference proteome</keyword>
<proteinExistence type="predicted"/>
<dbReference type="PANTHER" id="PTHR46791:SF5">
    <property type="entry name" value="CLR5 DOMAIN-CONTAINING PROTEIN-RELATED"/>
    <property type="match status" value="1"/>
</dbReference>
<evidence type="ECO:0000313" key="1">
    <source>
        <dbReference type="EMBL" id="CAH3028853.1"/>
    </source>
</evidence>
<evidence type="ECO:0000313" key="2">
    <source>
        <dbReference type="Proteomes" id="UP001159427"/>
    </source>
</evidence>
<gene>
    <name evidence="1" type="ORF">PEVE_00035036</name>
</gene>
<accession>A0ABN8MHA3</accession>
<comment type="caution">
    <text evidence="1">The sequence shown here is derived from an EMBL/GenBank/DDBJ whole genome shotgun (WGS) entry which is preliminary data.</text>
</comment>
<dbReference type="Proteomes" id="UP001159427">
    <property type="component" value="Unassembled WGS sequence"/>
</dbReference>
<protein>
    <submittedName>
        <fullName evidence="1">Uncharacterized protein</fullName>
    </submittedName>
</protein>
<sequence length="179" mass="20380">MLVNLKVPDEIANTMRGSYESVVQLEANNNVANDGYAAPIFCTGTRGRPSYEIPREQLSFLLDQGFKVSKISVMLGVDQRTVERRMSAFGLSVSDFFSFVREGDEQLDKLLRCAQQSHPNIGIRMAKGLLQSNGHCVQSERIRQSFLRTDPIGVMQRWRDAVRRCRYNVQCPLALWHID</sequence>
<name>A0ABN8MHA3_9CNID</name>
<dbReference type="EMBL" id="CALNXI010000538">
    <property type="protein sequence ID" value="CAH3028853.1"/>
    <property type="molecule type" value="Genomic_DNA"/>
</dbReference>